<sequence length="117" mass="13034">MRGYPSECGLAGWCVSEQKSDQYGHGGIRQEVRHPSANDFRAIPKVPFSPPCSDAASDIIRTVGTYALEKLGIVFLFFRNWDLLLGVDFDRGFAVFEYLKGQGFFSIYLLQGGCLDT</sequence>
<comment type="caution">
    <text evidence="1">The sequence shown here is derived from an EMBL/GenBank/DDBJ whole genome shotgun (WGS) entry which is preliminary data.</text>
</comment>
<dbReference type="AlphaFoldDB" id="A0AAV4WVP1"/>
<gene>
    <name evidence="1" type="ORF">CDAR_281201</name>
</gene>
<reference evidence="1 2" key="1">
    <citation type="submission" date="2021-06" db="EMBL/GenBank/DDBJ databases">
        <title>Caerostris darwini draft genome.</title>
        <authorList>
            <person name="Kono N."/>
            <person name="Arakawa K."/>
        </authorList>
    </citation>
    <scope>NUCLEOTIDE SEQUENCE [LARGE SCALE GENOMIC DNA]</scope>
</reference>
<proteinExistence type="predicted"/>
<evidence type="ECO:0000313" key="1">
    <source>
        <dbReference type="EMBL" id="GIY86817.1"/>
    </source>
</evidence>
<organism evidence="1 2">
    <name type="scientific">Caerostris darwini</name>
    <dbReference type="NCBI Taxonomy" id="1538125"/>
    <lineage>
        <taxon>Eukaryota</taxon>
        <taxon>Metazoa</taxon>
        <taxon>Ecdysozoa</taxon>
        <taxon>Arthropoda</taxon>
        <taxon>Chelicerata</taxon>
        <taxon>Arachnida</taxon>
        <taxon>Araneae</taxon>
        <taxon>Araneomorphae</taxon>
        <taxon>Entelegynae</taxon>
        <taxon>Araneoidea</taxon>
        <taxon>Araneidae</taxon>
        <taxon>Caerostris</taxon>
    </lineage>
</organism>
<accession>A0AAV4WVP1</accession>
<dbReference type="Proteomes" id="UP001054837">
    <property type="component" value="Unassembled WGS sequence"/>
</dbReference>
<protein>
    <submittedName>
        <fullName evidence="1">Uncharacterized protein</fullName>
    </submittedName>
</protein>
<name>A0AAV4WVP1_9ARAC</name>
<dbReference type="EMBL" id="BPLQ01015252">
    <property type="protein sequence ID" value="GIY86817.1"/>
    <property type="molecule type" value="Genomic_DNA"/>
</dbReference>
<keyword evidence="2" id="KW-1185">Reference proteome</keyword>
<evidence type="ECO:0000313" key="2">
    <source>
        <dbReference type="Proteomes" id="UP001054837"/>
    </source>
</evidence>